<feature type="transmembrane region" description="Helical" evidence="1">
    <location>
        <begin position="58"/>
        <end position="77"/>
    </location>
</feature>
<evidence type="ECO:0000313" key="3">
    <source>
        <dbReference type="Proteomes" id="UP000002009"/>
    </source>
</evidence>
<dbReference type="InParanoid" id="C1ED90"/>
<sequence length="512" mass="57342">MAPTSPRAKKGGVAAPAGYGSIPSGPNAQADELGDGSFQQYLETFGMKMESDPYRLDIAKFILVSLIVAGNFVHPFAQLGNKVACVLENFVSIINVPAYVLLTGYMSATTNKTRRRYIIAHLLIPYLIVQSIYLALYIGLYWNNSFRSHPNGVDRKPGMFTDNWTPQPHFNGLSMMTPVMDNWYLLALVGWTMWRPYATELRRTVIVHVVFGCLIGFSPLERFMSIHRTIAMMPYFLFGHMLRRNKVFIPPAATNAMKAAAAFVLCVIFAGCVTAVYAFGWRSNGVWEQQISYHVTWETKFRWGPLIQLFAYLTTTITSVAFFALIPPASKAGVRDLSSSEGHKGEYQNIKEKDVVQIGGSKYTVGSPDDVEEELGAAGDPLLVRGRRKYDAAERDQIKPDELGGGKNWSAIYYLRVSKWGSRSLCPLIFNFLFMILLEVCTYYNDTWTRGNNSTWVTVHCVISLFLGFAVATALSTRPACMFFGWILCPPINNDWIFEDVDVATLEDPGTE</sequence>
<protein>
    <recommendedName>
        <fullName evidence="4">Acyltransferase 3 domain-containing protein</fullName>
    </recommendedName>
</protein>
<keyword evidence="1" id="KW-0472">Membrane</keyword>
<feature type="transmembrane region" description="Helical" evidence="1">
    <location>
        <begin position="457"/>
        <end position="475"/>
    </location>
</feature>
<evidence type="ECO:0000256" key="1">
    <source>
        <dbReference type="SAM" id="Phobius"/>
    </source>
</evidence>
<gene>
    <name evidence="2" type="ORF">MICPUN_105993</name>
</gene>
<feature type="transmembrane region" description="Helical" evidence="1">
    <location>
        <begin position="89"/>
        <end position="106"/>
    </location>
</feature>
<feature type="transmembrane region" description="Helical" evidence="1">
    <location>
        <begin position="425"/>
        <end position="445"/>
    </location>
</feature>
<dbReference type="RefSeq" id="XP_002504452.1">
    <property type="nucleotide sequence ID" value="XM_002504406.1"/>
</dbReference>
<dbReference type="OrthoDB" id="10624573at2759"/>
<dbReference type="AlphaFoldDB" id="C1ED90"/>
<reference evidence="2 3" key="1">
    <citation type="journal article" date="2009" name="Science">
        <title>Green evolution and dynamic adaptations revealed by genomes of the marine picoeukaryotes Micromonas.</title>
        <authorList>
            <person name="Worden A.Z."/>
            <person name="Lee J.H."/>
            <person name="Mock T."/>
            <person name="Rouze P."/>
            <person name="Simmons M.P."/>
            <person name="Aerts A.L."/>
            <person name="Allen A.E."/>
            <person name="Cuvelier M.L."/>
            <person name="Derelle E."/>
            <person name="Everett M.V."/>
            <person name="Foulon E."/>
            <person name="Grimwood J."/>
            <person name="Gundlach H."/>
            <person name="Henrissat B."/>
            <person name="Napoli C."/>
            <person name="McDonald S.M."/>
            <person name="Parker M.S."/>
            <person name="Rombauts S."/>
            <person name="Salamov A."/>
            <person name="Von Dassow P."/>
            <person name="Badger J.H."/>
            <person name="Coutinho P.M."/>
            <person name="Demir E."/>
            <person name="Dubchak I."/>
            <person name="Gentemann C."/>
            <person name="Eikrem W."/>
            <person name="Gready J.E."/>
            <person name="John U."/>
            <person name="Lanier W."/>
            <person name="Lindquist E.A."/>
            <person name="Lucas S."/>
            <person name="Mayer K.F."/>
            <person name="Moreau H."/>
            <person name="Not F."/>
            <person name="Otillar R."/>
            <person name="Panaud O."/>
            <person name="Pangilinan J."/>
            <person name="Paulsen I."/>
            <person name="Piegu B."/>
            <person name="Poliakov A."/>
            <person name="Robbens S."/>
            <person name="Schmutz J."/>
            <person name="Toulza E."/>
            <person name="Wyss T."/>
            <person name="Zelensky A."/>
            <person name="Zhou K."/>
            <person name="Armbrust E.V."/>
            <person name="Bhattacharya D."/>
            <person name="Goodenough U.W."/>
            <person name="Van de Peer Y."/>
            <person name="Grigoriev I.V."/>
        </authorList>
    </citation>
    <scope>NUCLEOTIDE SEQUENCE [LARGE SCALE GENOMIC DNA]</scope>
    <source>
        <strain evidence="3">RCC299 / NOUM17</strain>
    </source>
</reference>
<dbReference type="KEGG" id="mis:MICPUN_105993"/>
<dbReference type="Proteomes" id="UP000002009">
    <property type="component" value="Chromosome 9"/>
</dbReference>
<dbReference type="InterPro" id="IPR052734">
    <property type="entry name" value="Nod_factor_acetyltransferase"/>
</dbReference>
<accession>C1ED90</accession>
<dbReference type="PANTHER" id="PTHR37312">
    <property type="entry name" value="MEMBRANE-BOUND ACYLTRANSFERASE YKRP-RELATED"/>
    <property type="match status" value="1"/>
</dbReference>
<dbReference type="STRING" id="296587.C1ED90"/>
<keyword evidence="3" id="KW-1185">Reference proteome</keyword>
<dbReference type="EMBL" id="CP001329">
    <property type="protein sequence ID" value="ACO65710.1"/>
    <property type="molecule type" value="Genomic_DNA"/>
</dbReference>
<feature type="transmembrane region" description="Helical" evidence="1">
    <location>
        <begin position="118"/>
        <end position="142"/>
    </location>
</feature>
<dbReference type="GeneID" id="8246007"/>
<organism evidence="2 3">
    <name type="scientific">Micromonas commoda (strain RCC299 / NOUM17 / CCMP2709)</name>
    <name type="common">Picoplanktonic green alga</name>
    <dbReference type="NCBI Taxonomy" id="296587"/>
    <lineage>
        <taxon>Eukaryota</taxon>
        <taxon>Viridiplantae</taxon>
        <taxon>Chlorophyta</taxon>
        <taxon>Mamiellophyceae</taxon>
        <taxon>Mamiellales</taxon>
        <taxon>Mamiellaceae</taxon>
        <taxon>Micromonas</taxon>
    </lineage>
</organism>
<keyword evidence="1" id="KW-0812">Transmembrane</keyword>
<feature type="transmembrane region" description="Helical" evidence="1">
    <location>
        <begin position="201"/>
        <end position="220"/>
    </location>
</feature>
<keyword evidence="1" id="KW-1133">Transmembrane helix</keyword>
<feature type="transmembrane region" description="Helical" evidence="1">
    <location>
        <begin position="173"/>
        <end position="194"/>
    </location>
</feature>
<dbReference type="PANTHER" id="PTHR37312:SF1">
    <property type="entry name" value="MEMBRANE-BOUND ACYLTRANSFERASE YKRP-RELATED"/>
    <property type="match status" value="1"/>
</dbReference>
<feature type="transmembrane region" description="Helical" evidence="1">
    <location>
        <begin position="306"/>
        <end position="326"/>
    </location>
</feature>
<proteinExistence type="predicted"/>
<evidence type="ECO:0008006" key="4">
    <source>
        <dbReference type="Google" id="ProtNLM"/>
    </source>
</evidence>
<evidence type="ECO:0000313" key="2">
    <source>
        <dbReference type="EMBL" id="ACO65710.1"/>
    </source>
</evidence>
<name>C1ED90_MICCC</name>
<feature type="transmembrane region" description="Helical" evidence="1">
    <location>
        <begin position="255"/>
        <end position="279"/>
    </location>
</feature>